<organism evidence="1 2">
    <name type="scientific">Caballeronia mineralivorans PML1(12)</name>
    <dbReference type="NCBI Taxonomy" id="908627"/>
    <lineage>
        <taxon>Bacteria</taxon>
        <taxon>Pseudomonadati</taxon>
        <taxon>Pseudomonadota</taxon>
        <taxon>Betaproteobacteria</taxon>
        <taxon>Burkholderiales</taxon>
        <taxon>Burkholderiaceae</taxon>
        <taxon>Caballeronia</taxon>
    </lineage>
</organism>
<name>A0A0J1CKS0_9BURK</name>
<evidence type="ECO:0000313" key="2">
    <source>
        <dbReference type="Proteomes" id="UP000035963"/>
    </source>
</evidence>
<reference evidence="1 2" key="1">
    <citation type="journal article" date="2015" name="Genome Announc.">
        <title>Draft Genome Sequence of Burkholderia sp. Strain PML1(12), an Ectomycorrhizosphere-Inhabiting Bacterium with Effective Mineral-Weathering Ability.</title>
        <authorList>
            <person name="Uroz S."/>
            <person name="Oger P."/>
        </authorList>
    </citation>
    <scope>NUCLEOTIDE SEQUENCE [LARGE SCALE GENOMIC DNA]</scope>
    <source>
        <strain evidence="2">PML1(12)</strain>
    </source>
</reference>
<dbReference type="AlphaFoldDB" id="A0A0J1CKS0"/>
<comment type="caution">
    <text evidence="1">The sequence shown here is derived from an EMBL/GenBank/DDBJ whole genome shotgun (WGS) entry which is preliminary data.</text>
</comment>
<gene>
    <name evidence="1" type="ORF">EOS_36545</name>
</gene>
<evidence type="ECO:0008006" key="3">
    <source>
        <dbReference type="Google" id="ProtNLM"/>
    </source>
</evidence>
<proteinExistence type="predicted"/>
<dbReference type="Proteomes" id="UP000035963">
    <property type="component" value="Unassembled WGS sequence"/>
</dbReference>
<dbReference type="PATRIC" id="fig|908627.4.peg.8188"/>
<dbReference type="EMBL" id="AEJF01000224">
    <property type="protein sequence ID" value="KLU21345.1"/>
    <property type="molecule type" value="Genomic_DNA"/>
</dbReference>
<keyword evidence="2" id="KW-1185">Reference proteome</keyword>
<accession>A0A0J1CKS0</accession>
<protein>
    <recommendedName>
        <fullName evidence="3">Transposase</fullName>
    </recommendedName>
</protein>
<evidence type="ECO:0000313" key="1">
    <source>
        <dbReference type="EMBL" id="KLU21345.1"/>
    </source>
</evidence>
<sequence length="61" mass="7088">MAKSRPLQGIPTNLSLAQFEQCVWPHLSKGRRAPAPKLTLHVIFNYILRVLYLGCQWKELR</sequence>